<organism evidence="6">
    <name type="scientific">Brassica campestris</name>
    <name type="common">Field mustard</name>
    <dbReference type="NCBI Taxonomy" id="3711"/>
    <lineage>
        <taxon>Eukaryota</taxon>
        <taxon>Viridiplantae</taxon>
        <taxon>Streptophyta</taxon>
        <taxon>Embryophyta</taxon>
        <taxon>Tracheophyta</taxon>
        <taxon>Spermatophyta</taxon>
        <taxon>Magnoliopsida</taxon>
        <taxon>eudicotyledons</taxon>
        <taxon>Gunneridae</taxon>
        <taxon>Pentapetalae</taxon>
        <taxon>rosids</taxon>
        <taxon>malvids</taxon>
        <taxon>Brassicales</taxon>
        <taxon>Brassicaceae</taxon>
        <taxon>Brassiceae</taxon>
        <taxon>Brassica</taxon>
    </lineage>
</organism>
<keyword evidence="4" id="KW-0732">Signal</keyword>
<dbReference type="EMBL" id="AB370019">
    <property type="protein sequence ID" value="BAI53107.1"/>
    <property type="molecule type" value="mRNA"/>
</dbReference>
<protein>
    <submittedName>
        <fullName evidence="6">S locus protein 11-72</fullName>
    </submittedName>
</protein>
<evidence type="ECO:0000256" key="1">
    <source>
        <dbReference type="ARBA" id="ARBA00004613"/>
    </source>
</evidence>
<dbReference type="GO" id="GO:0007165">
    <property type="term" value="P:signal transduction"/>
    <property type="evidence" value="ECO:0007669"/>
    <property type="project" value="InterPro"/>
</dbReference>
<dbReference type="InterPro" id="IPR010682">
    <property type="entry name" value="SCRL"/>
</dbReference>
<keyword evidence="3" id="KW-0964">Secreted</keyword>
<dbReference type="AlphaFoldDB" id="D1MVG0"/>
<proteinExistence type="evidence at transcript level"/>
<dbReference type="GO" id="GO:0005576">
    <property type="term" value="C:extracellular region"/>
    <property type="evidence" value="ECO:0007669"/>
    <property type="project" value="UniProtKB-SubCell"/>
</dbReference>
<evidence type="ECO:0000313" key="6">
    <source>
        <dbReference type="EMBL" id="BAI53107.1"/>
    </source>
</evidence>
<feature type="non-terminal residue" evidence="6">
    <location>
        <position position="1"/>
    </location>
</feature>
<reference evidence="6" key="1">
    <citation type="journal article" date="2010" name="Theor. Appl. Genet.">
        <title>Assessment of genetic diversity of accessions in Brassicaceae genetic resources by frequency distribution analysis of S haplotypes.</title>
        <authorList>
            <person name="Takuno S."/>
            <person name="Oikawa E."/>
            <person name="Kitashiba H."/>
            <person name="Nishio T."/>
        </authorList>
    </citation>
    <scope>NUCLEOTIDE SEQUENCE</scope>
</reference>
<evidence type="ECO:0000256" key="5">
    <source>
        <dbReference type="ARBA" id="ARBA00023157"/>
    </source>
</evidence>
<name>D1MVG0_BRACM</name>
<sequence length="70" mass="7947">FQEVEANMNKCYRGRNIPGGCVIPANKYCERFFKKELNEKTAFNCSCKGSFSDAMCTCKLGRICPRPLND</sequence>
<comment type="subcellular location">
    <subcellularLocation>
        <location evidence="1">Secreted</location>
    </subcellularLocation>
</comment>
<feature type="non-terminal residue" evidence="6">
    <location>
        <position position="70"/>
    </location>
</feature>
<evidence type="ECO:0000256" key="4">
    <source>
        <dbReference type="ARBA" id="ARBA00022729"/>
    </source>
</evidence>
<evidence type="ECO:0000256" key="3">
    <source>
        <dbReference type="ARBA" id="ARBA00022525"/>
    </source>
</evidence>
<dbReference type="Pfam" id="PF06876">
    <property type="entry name" value="SCRL"/>
    <property type="match status" value="1"/>
</dbReference>
<keyword evidence="5" id="KW-1015">Disulfide bond</keyword>
<accession>D1MVG0</accession>
<evidence type="ECO:0000256" key="2">
    <source>
        <dbReference type="ARBA" id="ARBA00006722"/>
    </source>
</evidence>
<comment type="similarity">
    <text evidence="2">Belongs to the DEFL family.</text>
</comment>
<gene>
    <name evidence="6" type="primary">BrSP11-72</name>
</gene>